<comment type="caution">
    <text evidence="2">The sequence shown here is derived from an EMBL/GenBank/DDBJ whole genome shotgun (WGS) entry which is preliminary data.</text>
</comment>
<keyword evidence="1" id="KW-0472">Membrane</keyword>
<dbReference type="EMBL" id="AAXG02000006">
    <property type="protein sequence ID" value="EDN01278.1"/>
    <property type="molecule type" value="Genomic_DNA"/>
</dbReference>
<organism evidence="2 3">
    <name type="scientific">Pseudoflavonifractor capillosus ATCC 29799</name>
    <dbReference type="NCBI Taxonomy" id="411467"/>
    <lineage>
        <taxon>Bacteria</taxon>
        <taxon>Bacillati</taxon>
        <taxon>Bacillota</taxon>
        <taxon>Clostridia</taxon>
        <taxon>Eubacteriales</taxon>
        <taxon>Oscillospiraceae</taxon>
        <taxon>Pseudoflavonifractor</taxon>
    </lineage>
</organism>
<reference evidence="2 3" key="2">
    <citation type="submission" date="2007-06" db="EMBL/GenBank/DDBJ databases">
        <title>Draft genome sequence of Pseudoflavonifractor capillosus ATCC 29799.</title>
        <authorList>
            <person name="Sudarsanam P."/>
            <person name="Ley R."/>
            <person name="Guruge J."/>
            <person name="Turnbaugh P.J."/>
            <person name="Mahowald M."/>
            <person name="Liep D."/>
            <person name="Gordon J."/>
        </authorList>
    </citation>
    <scope>NUCLEOTIDE SEQUENCE [LARGE SCALE GENOMIC DNA]</scope>
    <source>
        <strain evidence="2 3">ATCC 29799</strain>
    </source>
</reference>
<sequence>MSERYARLSALPENLYSVGSPVVIAAGALLKDNQTGKVLAQLKIRNIQNKIIKAATVTITPLDTVNQPLGSPVDHQYLDLNAARNLDFGQKVPISLPDAATRAFSATVTQVIFSDNSIWTSSGAPWEPLSAPVPLLNAFLDSELIKQYQIKFGSDCKFAFKAEQDLWYCSCGALNHQSEESCHNCRRTSASQSGLDLEQLKADRDERLQREAAEKAVAEAKAKKTRKLAMILVPAAIVVIVAGSLIFGSLKNSSAYNNAADLLASGDYDGAATAFEALGDYKDSADQAKQAMYDKAMALMSYGESGSDEGLSLVLSEGEAISSDANLSKLYYQEAVEIFESLDTYKDSRKMADSAQYYLDQSVKSGIYNTVLQQLENGEYMEDYIDAFWTLMDIGDYEDSQGLASLAVSKIFECIKEDFGIGDDDRWKATYDAENQLVTVAYNMSPGSTMTPEEFLASVDASTRASIEASVKDTWYVFEDVFTGYLGVSCQVCYYLDWDSGEPVFTYAG</sequence>
<dbReference type="RefSeq" id="WP_006571395.1">
    <property type="nucleotide sequence ID" value="NZ_AAXG02000006.1"/>
</dbReference>
<reference evidence="2 3" key="1">
    <citation type="submission" date="2007-04" db="EMBL/GenBank/DDBJ databases">
        <authorList>
            <person name="Fulton L."/>
            <person name="Clifton S."/>
            <person name="Fulton B."/>
            <person name="Xu J."/>
            <person name="Minx P."/>
            <person name="Pepin K.H."/>
            <person name="Johnson M."/>
            <person name="Thiruvilangam P."/>
            <person name="Bhonagiri V."/>
            <person name="Nash W.E."/>
            <person name="Mardis E.R."/>
            <person name="Wilson R.K."/>
        </authorList>
    </citation>
    <scope>NUCLEOTIDE SEQUENCE [LARGE SCALE GENOMIC DNA]</scope>
    <source>
        <strain evidence="2 3">ATCC 29799</strain>
    </source>
</reference>
<evidence type="ECO:0000256" key="1">
    <source>
        <dbReference type="SAM" id="Phobius"/>
    </source>
</evidence>
<dbReference type="OrthoDB" id="384490at2"/>
<evidence type="ECO:0000313" key="2">
    <source>
        <dbReference type="EMBL" id="EDN01278.1"/>
    </source>
</evidence>
<dbReference type="Proteomes" id="UP000003639">
    <property type="component" value="Unassembled WGS sequence"/>
</dbReference>
<feature type="transmembrane region" description="Helical" evidence="1">
    <location>
        <begin position="228"/>
        <end position="250"/>
    </location>
</feature>
<evidence type="ECO:0000313" key="3">
    <source>
        <dbReference type="Proteomes" id="UP000003639"/>
    </source>
</evidence>
<keyword evidence="3" id="KW-1185">Reference proteome</keyword>
<accession>A6NRL8</accession>
<protein>
    <submittedName>
        <fullName evidence="2">Uncharacterized protein</fullName>
    </submittedName>
</protein>
<dbReference type="STRING" id="411467.BACCAP_00846"/>
<keyword evidence="1" id="KW-1133">Transmembrane helix</keyword>
<gene>
    <name evidence="2" type="ORF">BACCAP_00846</name>
</gene>
<dbReference type="InterPro" id="IPR011990">
    <property type="entry name" value="TPR-like_helical_dom_sf"/>
</dbReference>
<name>A6NRL8_9FIRM</name>
<proteinExistence type="predicted"/>
<keyword evidence="1" id="KW-0812">Transmembrane</keyword>
<dbReference type="eggNOG" id="ENOG5032QU1">
    <property type="taxonomic scope" value="Bacteria"/>
</dbReference>
<dbReference type="Gene3D" id="1.25.40.10">
    <property type="entry name" value="Tetratricopeptide repeat domain"/>
    <property type="match status" value="1"/>
</dbReference>
<dbReference type="AlphaFoldDB" id="A6NRL8"/>